<keyword evidence="14" id="KW-0675">Receptor</keyword>
<evidence type="ECO:0000256" key="16">
    <source>
        <dbReference type="ARBA" id="ARBA00047899"/>
    </source>
</evidence>
<evidence type="ECO:0000256" key="9">
    <source>
        <dbReference type="ARBA" id="ARBA00022777"/>
    </source>
</evidence>
<protein>
    <recommendedName>
        <fullName evidence="18">Receptor-like serine/threonine-protein kinase</fullName>
        <ecNumber evidence="18">2.7.11.1</ecNumber>
    </recommendedName>
</protein>
<reference evidence="24 27" key="2">
    <citation type="journal article" date="2014" name="BMC Genomics">
        <title>An improved genome release (version Mt4.0) for the model legume Medicago truncatula.</title>
        <authorList>
            <person name="Tang H."/>
            <person name="Krishnakumar V."/>
            <person name="Bidwell S."/>
            <person name="Rosen B."/>
            <person name="Chan A."/>
            <person name="Zhou S."/>
            <person name="Gentzbittel L."/>
            <person name="Childs K.L."/>
            <person name="Yandell M."/>
            <person name="Gundlach H."/>
            <person name="Mayer K.F."/>
            <person name="Schwartz D.C."/>
            <person name="Town C.D."/>
        </authorList>
    </citation>
    <scope>GENOME REANNOTATION</scope>
    <source>
        <strain evidence="24">A17</strain>
        <strain evidence="26 27">cv. Jemalong A17</strain>
    </source>
</reference>
<comment type="catalytic activity">
    <reaction evidence="16 18">
        <text>L-threonyl-[protein] + ATP = O-phospho-L-threonyl-[protein] + ADP + H(+)</text>
        <dbReference type="Rhea" id="RHEA:46608"/>
        <dbReference type="Rhea" id="RHEA-COMP:11060"/>
        <dbReference type="Rhea" id="RHEA-COMP:11605"/>
        <dbReference type="ChEBI" id="CHEBI:15378"/>
        <dbReference type="ChEBI" id="CHEBI:30013"/>
        <dbReference type="ChEBI" id="CHEBI:30616"/>
        <dbReference type="ChEBI" id="CHEBI:61977"/>
        <dbReference type="ChEBI" id="CHEBI:456216"/>
        <dbReference type="EC" id="2.7.11.1"/>
    </reaction>
</comment>
<evidence type="ECO:0000259" key="22">
    <source>
        <dbReference type="PROSITE" id="PS50011"/>
    </source>
</evidence>
<feature type="domain" description="Protein kinase" evidence="22">
    <location>
        <begin position="528"/>
        <end position="798"/>
    </location>
</feature>
<dbReference type="GO" id="GO:0004672">
    <property type="term" value="F:protein kinase activity"/>
    <property type="evidence" value="ECO:0000318"/>
    <property type="project" value="GO_Central"/>
</dbReference>
<proteinExistence type="inferred from homology"/>
<keyword evidence="27" id="KW-1185">Reference proteome</keyword>
<dbReference type="SUPFAM" id="SSF51110">
    <property type="entry name" value="alpha-D-mannose-specific plant lectins"/>
    <property type="match status" value="2"/>
</dbReference>
<dbReference type="InterPro" id="IPR017441">
    <property type="entry name" value="Protein_kinase_ATP_BS"/>
</dbReference>
<feature type="binding site" evidence="19">
    <location>
        <position position="557"/>
    </location>
    <ligand>
        <name>ATP</name>
        <dbReference type="ChEBI" id="CHEBI:30616"/>
    </ligand>
</feature>
<reference evidence="26" key="3">
    <citation type="submission" date="2015-04" db="UniProtKB">
        <authorList>
            <consortium name="EnsemblPlants"/>
        </authorList>
    </citation>
    <scope>IDENTIFICATION</scope>
    <source>
        <strain evidence="26">cv. Jemalong A17</strain>
    </source>
</reference>
<dbReference type="PROSITE" id="PS50011">
    <property type="entry name" value="PROTEIN_KINASE_DOM"/>
    <property type="match status" value="1"/>
</dbReference>
<evidence type="ECO:0000256" key="14">
    <source>
        <dbReference type="ARBA" id="ARBA00023170"/>
    </source>
</evidence>
<dbReference type="FunFam" id="3.30.200.20:FF:000059">
    <property type="entry name" value="S-receptor-like serine/threonine-protein kinase"/>
    <property type="match status" value="1"/>
</dbReference>
<accession>G7JCX1</accession>
<dbReference type="CDD" id="cd00028">
    <property type="entry name" value="B_lectin"/>
    <property type="match status" value="1"/>
</dbReference>
<evidence type="ECO:0000313" key="27">
    <source>
        <dbReference type="Proteomes" id="UP000002051"/>
    </source>
</evidence>
<dbReference type="Gene3D" id="1.10.510.10">
    <property type="entry name" value="Transferase(Phosphotransferase) domain 1"/>
    <property type="match status" value="1"/>
</dbReference>
<comment type="subcellular location">
    <subcellularLocation>
        <location evidence="1">Membrane</location>
        <topology evidence="1">Single-pass type I membrane protein</topology>
    </subcellularLocation>
</comment>
<dbReference type="Proteomes" id="UP000002051">
    <property type="component" value="Chromosome 4"/>
</dbReference>
<dbReference type="EC" id="2.7.11.1" evidence="18"/>
<keyword evidence="12 20" id="KW-0472">Membrane</keyword>
<dbReference type="Pfam" id="PF00069">
    <property type="entry name" value="Pkinase"/>
    <property type="match status" value="1"/>
</dbReference>
<dbReference type="InterPro" id="IPR024171">
    <property type="entry name" value="SRK-like_kinase"/>
</dbReference>
<evidence type="ECO:0000256" key="11">
    <source>
        <dbReference type="ARBA" id="ARBA00022989"/>
    </source>
</evidence>
<dbReference type="InterPro" id="IPR001480">
    <property type="entry name" value="Bulb-type_lectin_dom"/>
</dbReference>
<feature type="chain" id="PRO_5014509629" description="Receptor-like serine/threonine-protein kinase" evidence="21">
    <location>
        <begin position="27"/>
        <end position="812"/>
    </location>
</feature>
<dbReference type="GO" id="GO:0030246">
    <property type="term" value="F:carbohydrate binding"/>
    <property type="evidence" value="ECO:0007669"/>
    <property type="project" value="UniProtKB-KW"/>
</dbReference>
<dbReference type="AlphaFoldDB" id="A0A0C3X5I1"/>
<sequence>MVMDASYTTTFTFLLFMSLPLSNVGAQTQSQLLARIAPGSSLSPGSSDYKSMWLSPSGQFAFGFYSQGNNGFAIGIWLVGKNKMNSTIVWTANRDDPPVTSTVKLQFTMKGTIILTDQQGQQKLIVNANTRASSASMLDSGNFVLYDNNNISSIIWQSFDHPTDTLLESQSLPCGGKLSSSLSETNHSTGRFQLNMQVDGNLVLYPAYIAETSWDAYWASDTVSANVKHHLYLKSTGLLQILDDSSDSSLIKILNDADEDQQETGGNQTIYRATLDFDGVFRLHARHVNNGSDKIIASFPGNNPCEVKGFCSLNSYCTFKDDKPLCNCLTGYKFIDANEKTLGCERNYSKAECRAEKDGLAFYDMVPMNNIVWKDHPYFETEDILSEKECSFACLVDCNCWAALYEEERCKKQGLPLRYVTRTHEADDSPAAAYIKVGNGSIENWKGNDTLFYPQPPLITSTKAVVHIIIVTSIFTALLCSAILISIHYVYKIRVLRYKRLTDTGNLGLNEEVTLRRFSYNELKRATNHFKEELGKGAFGSVYKGALNKGKRLIAVKRLEKVVEEGEKEFQAEVRSIGKTHHRNLVRLLGFCVEGSKRLLVYEYMSNGSLGKLLFGDQRRPDWNERVRIALDIARGILYLHEECDAPIIHCDLKPQNILMDKFWTAKISDFGLAKLLMPDQTRTFTMVRGTRGYMAPEWNKNVAISVKTDVYSYGIVLLEILCCRRNLDVNVLEPEEILLAGWTYKCFIAGDVNKLVPSEAIDKNVMENMVKVALWCIQDDPFLRPTMKGVVLMLEGITDIAIPPCPNSNFA</sequence>
<dbReference type="Gramene" id="rna26697">
    <property type="protein sequence ID" value="RHN63938.1"/>
    <property type="gene ID" value="gene26697"/>
</dbReference>
<feature type="domain" description="Bulb-type lectin" evidence="23">
    <location>
        <begin position="39"/>
        <end position="158"/>
    </location>
</feature>
<keyword evidence="10 18" id="KW-0067">ATP-binding</keyword>
<dbReference type="PROSITE" id="PS50927">
    <property type="entry name" value="BULB_LECTIN"/>
    <property type="match status" value="1"/>
</dbReference>
<keyword evidence="9 18" id="KW-0418">Kinase</keyword>
<reference evidence="24 27" key="1">
    <citation type="journal article" date="2011" name="Nature">
        <title>The Medicago genome provides insight into the evolution of rhizobial symbioses.</title>
        <authorList>
            <person name="Young N.D."/>
            <person name="Debelle F."/>
            <person name="Oldroyd G.E."/>
            <person name="Geurts R."/>
            <person name="Cannon S.B."/>
            <person name="Udvardi M.K."/>
            <person name="Benedito V.A."/>
            <person name="Mayer K.F."/>
            <person name="Gouzy J."/>
            <person name="Schoof H."/>
            <person name="Van de Peer Y."/>
            <person name="Proost S."/>
            <person name="Cook D.R."/>
            <person name="Meyers B.C."/>
            <person name="Spannagl M."/>
            <person name="Cheung F."/>
            <person name="De Mita S."/>
            <person name="Krishnakumar V."/>
            <person name="Gundlach H."/>
            <person name="Zhou S."/>
            <person name="Mudge J."/>
            <person name="Bharti A.K."/>
            <person name="Murray J.D."/>
            <person name="Naoumkina M.A."/>
            <person name="Rosen B."/>
            <person name="Silverstein K.A."/>
            <person name="Tang H."/>
            <person name="Rombauts S."/>
            <person name="Zhao P.X."/>
            <person name="Zhou P."/>
            <person name="Barbe V."/>
            <person name="Bardou P."/>
            <person name="Bechner M."/>
            <person name="Bellec A."/>
            <person name="Berger A."/>
            <person name="Berges H."/>
            <person name="Bidwell S."/>
            <person name="Bisseling T."/>
            <person name="Choisne N."/>
            <person name="Couloux A."/>
            <person name="Denny R."/>
            <person name="Deshpande S."/>
            <person name="Dai X."/>
            <person name="Doyle J.J."/>
            <person name="Dudez A.M."/>
            <person name="Farmer A.D."/>
            <person name="Fouteau S."/>
            <person name="Franken C."/>
            <person name="Gibelin C."/>
            <person name="Gish J."/>
            <person name="Goldstein S."/>
            <person name="Gonzalez A.J."/>
            <person name="Green P.J."/>
            <person name="Hallab A."/>
            <person name="Hartog M."/>
            <person name="Hua A."/>
            <person name="Humphray S.J."/>
            <person name="Jeong D.H."/>
            <person name="Jing Y."/>
            <person name="Jocker A."/>
            <person name="Kenton S.M."/>
            <person name="Kim D.J."/>
            <person name="Klee K."/>
            <person name="Lai H."/>
            <person name="Lang C."/>
            <person name="Lin S."/>
            <person name="Macmil S.L."/>
            <person name="Magdelenat G."/>
            <person name="Matthews L."/>
            <person name="McCorrison J."/>
            <person name="Monaghan E.L."/>
            <person name="Mun J.H."/>
            <person name="Najar F.Z."/>
            <person name="Nicholson C."/>
            <person name="Noirot C."/>
            <person name="O'Bleness M."/>
            <person name="Paule C.R."/>
            <person name="Poulain J."/>
            <person name="Prion F."/>
            <person name="Qin B."/>
            <person name="Qu C."/>
            <person name="Retzel E.F."/>
            <person name="Riddle C."/>
            <person name="Sallet E."/>
            <person name="Samain S."/>
            <person name="Samson N."/>
            <person name="Sanders I."/>
            <person name="Saurat O."/>
            <person name="Scarpelli C."/>
            <person name="Schiex T."/>
            <person name="Segurens B."/>
            <person name="Severin A.J."/>
            <person name="Sherrier D.J."/>
            <person name="Shi R."/>
            <person name="Sims S."/>
            <person name="Singer S.R."/>
            <person name="Sinharoy S."/>
            <person name="Sterck L."/>
            <person name="Viollet A."/>
            <person name="Wang B.B."/>
            <person name="Wang K."/>
            <person name="Wang M."/>
            <person name="Wang X."/>
            <person name="Warfsmann J."/>
            <person name="Weissenbach J."/>
            <person name="White D.D."/>
            <person name="White J.D."/>
            <person name="Wiley G.B."/>
            <person name="Wincker P."/>
            <person name="Xing Y."/>
            <person name="Yang L."/>
            <person name="Yao Z."/>
            <person name="Ying F."/>
            <person name="Zhai J."/>
            <person name="Zhou L."/>
            <person name="Zuber A."/>
            <person name="Denarie J."/>
            <person name="Dixon R.A."/>
            <person name="May G.D."/>
            <person name="Schwartz D.C."/>
            <person name="Rogers J."/>
            <person name="Quetier F."/>
            <person name="Town C.D."/>
            <person name="Roe B.A."/>
        </authorList>
    </citation>
    <scope>NUCLEOTIDE SEQUENCE [LARGE SCALE GENOMIC DNA]</scope>
    <source>
        <strain evidence="24">A17</strain>
        <strain evidence="26 27">cv. Jemalong A17</strain>
    </source>
</reference>
<keyword evidence="2 18" id="KW-0723">Serine/threonine-protein kinase</keyword>
<dbReference type="PROSITE" id="PS00108">
    <property type="entry name" value="PROTEIN_KINASE_ST"/>
    <property type="match status" value="1"/>
</dbReference>
<keyword evidence="5 20" id="KW-0812">Transmembrane</keyword>
<evidence type="ECO:0000256" key="15">
    <source>
        <dbReference type="ARBA" id="ARBA00023180"/>
    </source>
</evidence>
<evidence type="ECO:0000256" key="20">
    <source>
        <dbReference type="SAM" id="Phobius"/>
    </source>
</evidence>
<feature type="signal peptide" evidence="21">
    <location>
        <begin position="1"/>
        <end position="26"/>
    </location>
</feature>
<dbReference type="InterPro" id="IPR000719">
    <property type="entry name" value="Prot_kinase_dom"/>
</dbReference>
<keyword evidence="11 20" id="KW-1133">Transmembrane helix</keyword>
<dbReference type="EnsemblPlants" id="AES91503">
    <property type="protein sequence ID" value="AES91503"/>
    <property type="gene ID" value="MTR_4g114250"/>
</dbReference>
<dbReference type="Pfam" id="PF01453">
    <property type="entry name" value="B_lectin"/>
    <property type="match status" value="1"/>
</dbReference>
<evidence type="ECO:0000256" key="7">
    <source>
        <dbReference type="ARBA" id="ARBA00022734"/>
    </source>
</evidence>
<keyword evidence="4 18" id="KW-0808">Transferase</keyword>
<dbReference type="Gene3D" id="3.30.200.20">
    <property type="entry name" value="Phosphorylase Kinase, domain 1"/>
    <property type="match status" value="1"/>
</dbReference>
<dbReference type="EMBL" id="CM001220">
    <property type="protein sequence ID" value="AES91503.2"/>
    <property type="molecule type" value="Genomic_DNA"/>
</dbReference>
<keyword evidence="8 18" id="KW-0547">Nucleotide-binding</keyword>
<dbReference type="CDD" id="cd14066">
    <property type="entry name" value="STKc_IRAK"/>
    <property type="match status" value="1"/>
</dbReference>
<evidence type="ECO:0000256" key="2">
    <source>
        <dbReference type="ARBA" id="ARBA00022527"/>
    </source>
</evidence>
<dbReference type="eggNOG" id="ENOG502QT6D">
    <property type="taxonomic scope" value="Eukaryota"/>
</dbReference>
<evidence type="ECO:0000313" key="24">
    <source>
        <dbReference type="EMBL" id="AES91503.2"/>
    </source>
</evidence>
<evidence type="ECO:0000256" key="18">
    <source>
        <dbReference type="PIRNR" id="PIRNR000641"/>
    </source>
</evidence>
<evidence type="ECO:0000256" key="13">
    <source>
        <dbReference type="ARBA" id="ARBA00023157"/>
    </source>
</evidence>
<dbReference type="EMBL" id="PSQE01000004">
    <property type="protein sequence ID" value="RHN63938.1"/>
    <property type="molecule type" value="Genomic_DNA"/>
</dbReference>
<dbReference type="InterPro" id="IPR011009">
    <property type="entry name" value="Kinase-like_dom_sf"/>
</dbReference>
<dbReference type="InterPro" id="IPR008271">
    <property type="entry name" value="Ser/Thr_kinase_AS"/>
</dbReference>
<dbReference type="PANTHER" id="PTHR47976">
    <property type="entry name" value="G-TYPE LECTIN S-RECEPTOR-LIKE SERINE/THREONINE-PROTEIN KINASE SD2-5"/>
    <property type="match status" value="1"/>
</dbReference>
<dbReference type="PROSITE" id="PS00107">
    <property type="entry name" value="PROTEIN_KINASE_ATP"/>
    <property type="match status" value="1"/>
</dbReference>
<evidence type="ECO:0000256" key="19">
    <source>
        <dbReference type="PROSITE-ProRule" id="PRU10141"/>
    </source>
</evidence>
<comment type="similarity">
    <text evidence="18">Belongs to the protein kinase superfamily. Ser/Thr protein kinase family.</text>
</comment>
<keyword evidence="6 21" id="KW-0732">Signal</keyword>
<dbReference type="KEGG" id="mtr:11441209"/>
<keyword evidence="15" id="KW-0325">Glycoprotein</keyword>
<gene>
    <name evidence="26" type="primary">11441209</name>
    <name evidence="24" type="ordered locus">MTR_4g114250</name>
    <name evidence="25" type="ORF">MtrunA17_Chr4g0063701</name>
</gene>
<dbReference type="OrthoDB" id="1668230at2759"/>
<evidence type="ECO:0000313" key="25">
    <source>
        <dbReference type="EMBL" id="RHN63938.1"/>
    </source>
</evidence>
<dbReference type="SUPFAM" id="SSF56112">
    <property type="entry name" value="Protein kinase-like (PK-like)"/>
    <property type="match status" value="1"/>
</dbReference>
<dbReference type="GO" id="GO:0004674">
    <property type="term" value="F:protein serine/threonine kinase activity"/>
    <property type="evidence" value="ECO:0007669"/>
    <property type="project" value="UniProtKB-KW"/>
</dbReference>
<evidence type="ECO:0000256" key="5">
    <source>
        <dbReference type="ARBA" id="ARBA00022692"/>
    </source>
</evidence>
<dbReference type="SMART" id="SM00220">
    <property type="entry name" value="S_TKc"/>
    <property type="match status" value="1"/>
</dbReference>
<dbReference type="FunFam" id="2.90.10.10:FF:000026">
    <property type="entry name" value="Serine/threonine-protein kinase"/>
    <property type="match status" value="1"/>
</dbReference>
<dbReference type="PANTHER" id="PTHR47976:SF27">
    <property type="entry name" value="RECEPTOR-LIKE SERINE_THREONINE-PROTEIN KINASE"/>
    <property type="match status" value="1"/>
</dbReference>
<dbReference type="InterPro" id="IPR051343">
    <property type="entry name" value="G-type_lectin_kinases/EP1-like"/>
</dbReference>
<evidence type="ECO:0000256" key="4">
    <source>
        <dbReference type="ARBA" id="ARBA00022679"/>
    </source>
</evidence>
<evidence type="ECO:0000256" key="12">
    <source>
        <dbReference type="ARBA" id="ARBA00023136"/>
    </source>
</evidence>
<dbReference type="SMART" id="SM00108">
    <property type="entry name" value="B_lectin"/>
    <property type="match status" value="1"/>
</dbReference>
<dbReference type="HOGENOM" id="CLU_000288_116_2_1"/>
<dbReference type="GO" id="GO:0016020">
    <property type="term" value="C:membrane"/>
    <property type="evidence" value="ECO:0007669"/>
    <property type="project" value="UniProtKB-SubCell"/>
</dbReference>
<accession>A0A0C3X5I1</accession>
<dbReference type="PIRSF" id="PIRSF000641">
    <property type="entry name" value="SRK"/>
    <property type="match status" value="1"/>
</dbReference>
<evidence type="ECO:0000259" key="23">
    <source>
        <dbReference type="PROSITE" id="PS50927"/>
    </source>
</evidence>
<dbReference type="GO" id="GO:0005524">
    <property type="term" value="F:ATP binding"/>
    <property type="evidence" value="ECO:0007669"/>
    <property type="project" value="UniProtKB-UniRule"/>
</dbReference>
<feature type="transmembrane region" description="Helical" evidence="20">
    <location>
        <begin position="464"/>
        <end position="491"/>
    </location>
</feature>
<dbReference type="Gene3D" id="2.90.10.10">
    <property type="entry name" value="Bulb-type lectin domain"/>
    <property type="match status" value="2"/>
</dbReference>
<evidence type="ECO:0000256" key="21">
    <source>
        <dbReference type="SAM" id="SignalP"/>
    </source>
</evidence>
<dbReference type="FunFam" id="1.10.510.10:FF:000237">
    <property type="entry name" value="G-type lectin S-receptor-like serine/threonine-protein kinase"/>
    <property type="match status" value="1"/>
</dbReference>
<dbReference type="InterPro" id="IPR036426">
    <property type="entry name" value="Bulb-type_lectin_dom_sf"/>
</dbReference>
<keyword evidence="7" id="KW-0430">Lectin</keyword>
<comment type="catalytic activity">
    <reaction evidence="17 18">
        <text>L-seryl-[protein] + ATP = O-phospho-L-seryl-[protein] + ADP + H(+)</text>
        <dbReference type="Rhea" id="RHEA:17989"/>
        <dbReference type="Rhea" id="RHEA-COMP:9863"/>
        <dbReference type="Rhea" id="RHEA-COMP:11604"/>
        <dbReference type="ChEBI" id="CHEBI:15378"/>
        <dbReference type="ChEBI" id="CHEBI:29999"/>
        <dbReference type="ChEBI" id="CHEBI:30616"/>
        <dbReference type="ChEBI" id="CHEBI:83421"/>
        <dbReference type="ChEBI" id="CHEBI:456216"/>
        <dbReference type="EC" id="2.7.11.1"/>
    </reaction>
</comment>
<reference evidence="25" key="4">
    <citation type="journal article" date="2018" name="Nat. Plants">
        <title>Whole-genome landscape of Medicago truncatula symbiotic genes.</title>
        <authorList>
            <person name="Pecrix Y."/>
            <person name="Gamas P."/>
            <person name="Carrere S."/>
        </authorList>
    </citation>
    <scope>NUCLEOTIDE SEQUENCE</scope>
    <source>
        <tissue evidence="25">Leaves</tissue>
    </source>
</reference>
<organism evidence="26">
    <name type="scientific">Medicago truncatula</name>
    <name type="common">Barrel medic</name>
    <name type="synonym">Medicago tribuloides</name>
    <dbReference type="NCBI Taxonomy" id="3880"/>
    <lineage>
        <taxon>Eukaryota</taxon>
        <taxon>Viridiplantae</taxon>
        <taxon>Streptophyta</taxon>
        <taxon>Embryophyta</taxon>
        <taxon>Tracheophyta</taxon>
        <taxon>Spermatophyta</taxon>
        <taxon>Magnoliopsida</taxon>
        <taxon>eudicotyledons</taxon>
        <taxon>Gunneridae</taxon>
        <taxon>Pentapetalae</taxon>
        <taxon>rosids</taxon>
        <taxon>fabids</taxon>
        <taxon>Fabales</taxon>
        <taxon>Fabaceae</taxon>
        <taxon>Papilionoideae</taxon>
        <taxon>50 kb inversion clade</taxon>
        <taxon>NPAAA clade</taxon>
        <taxon>Hologalegina</taxon>
        <taxon>IRL clade</taxon>
        <taxon>Trifolieae</taxon>
        <taxon>Medicago</taxon>
    </lineage>
</organism>
<name>A0A0C3X5I1_MEDTR</name>
<evidence type="ECO:0000256" key="1">
    <source>
        <dbReference type="ARBA" id="ARBA00004479"/>
    </source>
</evidence>
<keyword evidence="3" id="KW-0245">EGF-like domain</keyword>
<dbReference type="PaxDb" id="3880-AES91503"/>
<dbReference type="Proteomes" id="UP000265566">
    <property type="component" value="Chromosome 4"/>
</dbReference>
<evidence type="ECO:0000313" key="26">
    <source>
        <dbReference type="EnsemblPlants" id="AES91503"/>
    </source>
</evidence>
<evidence type="ECO:0000256" key="3">
    <source>
        <dbReference type="ARBA" id="ARBA00022536"/>
    </source>
</evidence>
<evidence type="ECO:0000256" key="8">
    <source>
        <dbReference type="ARBA" id="ARBA00022741"/>
    </source>
</evidence>
<evidence type="ECO:0000256" key="6">
    <source>
        <dbReference type="ARBA" id="ARBA00022729"/>
    </source>
</evidence>
<evidence type="ECO:0000256" key="17">
    <source>
        <dbReference type="ARBA" id="ARBA00048679"/>
    </source>
</evidence>
<evidence type="ECO:0000256" key="10">
    <source>
        <dbReference type="ARBA" id="ARBA00022840"/>
    </source>
</evidence>
<keyword evidence="13" id="KW-1015">Disulfide bond</keyword>